<reference evidence="2" key="1">
    <citation type="journal article" date="2012" name="Science">
        <title>The Paleozoic origin of enzymatic lignin decomposition reconstructed from 31 fungal genomes.</title>
        <authorList>
            <person name="Floudas D."/>
            <person name="Binder M."/>
            <person name="Riley R."/>
            <person name="Barry K."/>
            <person name="Blanchette R.A."/>
            <person name="Henrissat B."/>
            <person name="Martinez A.T."/>
            <person name="Otillar R."/>
            <person name="Spatafora J.W."/>
            <person name="Yadav J.S."/>
            <person name="Aerts A."/>
            <person name="Benoit I."/>
            <person name="Boyd A."/>
            <person name="Carlson A."/>
            <person name="Copeland A."/>
            <person name="Coutinho P.M."/>
            <person name="de Vries R.P."/>
            <person name="Ferreira P."/>
            <person name="Findley K."/>
            <person name="Foster B."/>
            <person name="Gaskell J."/>
            <person name="Glotzer D."/>
            <person name="Gorecki P."/>
            <person name="Heitman J."/>
            <person name="Hesse C."/>
            <person name="Hori C."/>
            <person name="Igarashi K."/>
            <person name="Jurgens J.A."/>
            <person name="Kallen N."/>
            <person name="Kersten P."/>
            <person name="Kohler A."/>
            <person name="Kuees U."/>
            <person name="Kumar T.K.A."/>
            <person name="Kuo A."/>
            <person name="LaButti K."/>
            <person name="Larrondo L.F."/>
            <person name="Lindquist E."/>
            <person name="Ling A."/>
            <person name="Lombard V."/>
            <person name="Lucas S."/>
            <person name="Lundell T."/>
            <person name="Martin R."/>
            <person name="McLaughlin D.J."/>
            <person name="Morgenstern I."/>
            <person name="Morin E."/>
            <person name="Murat C."/>
            <person name="Nagy L.G."/>
            <person name="Nolan M."/>
            <person name="Ohm R.A."/>
            <person name="Patyshakuliyeva A."/>
            <person name="Rokas A."/>
            <person name="Ruiz-Duenas F.J."/>
            <person name="Sabat G."/>
            <person name="Salamov A."/>
            <person name="Samejima M."/>
            <person name="Schmutz J."/>
            <person name="Slot J.C."/>
            <person name="St John F."/>
            <person name="Stenlid J."/>
            <person name="Sun H."/>
            <person name="Sun S."/>
            <person name="Syed K."/>
            <person name="Tsang A."/>
            <person name="Wiebenga A."/>
            <person name="Young D."/>
            <person name="Pisabarro A."/>
            <person name="Eastwood D.C."/>
            <person name="Martin F."/>
            <person name="Cullen D."/>
            <person name="Grigoriev I.V."/>
            <person name="Hibbett D.S."/>
        </authorList>
    </citation>
    <scope>NUCLEOTIDE SEQUENCE [LARGE SCALE GENOMIC DNA]</scope>
    <source>
        <strain evidence="2">RWD-64-598 SS2</strain>
    </source>
</reference>
<dbReference type="RefSeq" id="XP_007762693.1">
    <property type="nucleotide sequence ID" value="XM_007764503.1"/>
</dbReference>
<evidence type="ECO:0000313" key="2">
    <source>
        <dbReference type="Proteomes" id="UP000053558"/>
    </source>
</evidence>
<proteinExistence type="predicted"/>
<evidence type="ECO:0000313" key="1">
    <source>
        <dbReference type="EMBL" id="EIW86688.1"/>
    </source>
</evidence>
<comment type="caution">
    <text evidence="1">The sequence shown here is derived from an EMBL/GenBank/DDBJ whole genome shotgun (WGS) entry which is preliminary data.</text>
</comment>
<dbReference type="GeneID" id="19208723"/>
<sequence>MHGYWSMSPTHAYCTPNTRARGEFPPPPCLLSVSRGYVLQEEKKPRAPVCSKRTPARTSSAINDAPALKRASFEAERVRRPFWTSSAWSPAGGIQQQPPLSLFTYHTAPPTSALAQDEPCAISEARVTDCASQHQPHIHVIGAPTSETPISLLLMFPIHVFSERSVLNIYHTYYPLTTTADDGTVVLAHWPSDTKPYIERLYPNINCPWLGTDVATARSVVPTDMDDFASWATIQDNVNASDRYRRKWLLYSAKISNDLGSDMAARRVTLKIHGFIKSLNISTFGDWKGQPGSVNTASHFLILNSGSHRDVWGMTTDPLNNIAQYATRVLRHPFNSTFPIFGRQLLFQHRVFDKINDTTVDDHSTAYTNFGELDDPFSLLPKIPPGWRLAPQVHVRAAGPGGKISDLPSPVLSPGDFVEVLAQIDLVLAPNNRGRLTLKTSQSYRTLPQPYPNELYRLLHHMPERATAMKGSGFPPISYTETVKG</sequence>
<dbReference type="Proteomes" id="UP000053558">
    <property type="component" value="Unassembled WGS sequence"/>
</dbReference>
<dbReference type="KEGG" id="cput:CONPUDRAFT_69131"/>
<keyword evidence="2" id="KW-1185">Reference proteome</keyword>
<protein>
    <submittedName>
        <fullName evidence="1">Uncharacterized protein</fullName>
    </submittedName>
</protein>
<gene>
    <name evidence="1" type="ORF">CONPUDRAFT_69131</name>
</gene>
<dbReference type="OrthoDB" id="2665195at2759"/>
<dbReference type="EMBL" id="JH711573">
    <property type="protein sequence ID" value="EIW86688.1"/>
    <property type="molecule type" value="Genomic_DNA"/>
</dbReference>
<name>A0A5M3N5U4_CONPW</name>
<accession>A0A5M3N5U4</accession>
<organism evidence="1 2">
    <name type="scientific">Coniophora puteana (strain RWD-64-598)</name>
    <name type="common">Brown rot fungus</name>
    <dbReference type="NCBI Taxonomy" id="741705"/>
    <lineage>
        <taxon>Eukaryota</taxon>
        <taxon>Fungi</taxon>
        <taxon>Dikarya</taxon>
        <taxon>Basidiomycota</taxon>
        <taxon>Agaricomycotina</taxon>
        <taxon>Agaricomycetes</taxon>
        <taxon>Agaricomycetidae</taxon>
        <taxon>Boletales</taxon>
        <taxon>Coniophorineae</taxon>
        <taxon>Coniophoraceae</taxon>
        <taxon>Coniophora</taxon>
    </lineage>
</organism>
<dbReference type="AlphaFoldDB" id="A0A5M3N5U4"/>